<gene>
    <name evidence="1" type="ORF">GLAREA_08909</name>
</gene>
<accession>S3DXV6</accession>
<dbReference type="KEGG" id="glz:GLAREA_08909"/>
<evidence type="ECO:0000313" key="2">
    <source>
        <dbReference type="Proteomes" id="UP000016922"/>
    </source>
</evidence>
<keyword evidence="2" id="KW-1185">Reference proteome</keyword>
<sequence length="141" mass="14004">MANCTLYNNPTTQTVHGPPTFGLNTKACAVGVYENNTQVLQTCAGNKTVGLFDGGCFAYVNLTSVNDPQIPDCLAAAGVPYACEALTPGQTTPVSLVPTATRTAAVTPTSTPGAAAKGGVSKVGLVVGVLVGVGAVFGLGC</sequence>
<reference evidence="1 2" key="1">
    <citation type="journal article" date="2013" name="BMC Genomics">
        <title>Genomics-driven discovery of the pneumocandin biosynthetic gene cluster in the fungus Glarea lozoyensis.</title>
        <authorList>
            <person name="Chen L."/>
            <person name="Yue Q."/>
            <person name="Zhang X."/>
            <person name="Xiang M."/>
            <person name="Wang C."/>
            <person name="Li S."/>
            <person name="Che Y."/>
            <person name="Ortiz-Lopez F.J."/>
            <person name="Bills G.F."/>
            <person name="Liu X."/>
            <person name="An Z."/>
        </authorList>
    </citation>
    <scope>NUCLEOTIDE SEQUENCE [LARGE SCALE GENOMIC DNA]</scope>
    <source>
        <strain evidence="2">ATCC 20868 / MF5171</strain>
    </source>
</reference>
<proteinExistence type="predicted"/>
<name>S3DXV6_GLAL2</name>
<dbReference type="AlphaFoldDB" id="S3DXV6"/>
<dbReference type="Proteomes" id="UP000016922">
    <property type="component" value="Unassembled WGS sequence"/>
</dbReference>
<dbReference type="HOGENOM" id="CLU_1825467_0_0_1"/>
<dbReference type="EMBL" id="KE145352">
    <property type="protein sequence ID" value="EPE36746.1"/>
    <property type="molecule type" value="Genomic_DNA"/>
</dbReference>
<dbReference type="GeneID" id="19467957"/>
<dbReference type="RefSeq" id="XP_008076061.1">
    <property type="nucleotide sequence ID" value="XM_008077870.1"/>
</dbReference>
<organism evidence="1 2">
    <name type="scientific">Glarea lozoyensis (strain ATCC 20868 / MF5171)</name>
    <dbReference type="NCBI Taxonomy" id="1116229"/>
    <lineage>
        <taxon>Eukaryota</taxon>
        <taxon>Fungi</taxon>
        <taxon>Dikarya</taxon>
        <taxon>Ascomycota</taxon>
        <taxon>Pezizomycotina</taxon>
        <taxon>Leotiomycetes</taxon>
        <taxon>Helotiales</taxon>
        <taxon>Helotiaceae</taxon>
        <taxon>Glarea</taxon>
    </lineage>
</organism>
<evidence type="ECO:0000313" key="1">
    <source>
        <dbReference type="EMBL" id="EPE36746.1"/>
    </source>
</evidence>
<protein>
    <submittedName>
        <fullName evidence="1">Uncharacterized protein</fullName>
    </submittedName>
</protein>